<dbReference type="InterPro" id="IPR023187">
    <property type="entry name" value="Tscrpt_reg_MarR-type_CS"/>
</dbReference>
<dbReference type="SUPFAM" id="SSF46785">
    <property type="entry name" value="Winged helix' DNA-binding domain"/>
    <property type="match status" value="1"/>
</dbReference>
<dbReference type="GO" id="GO:0003677">
    <property type="term" value="F:DNA binding"/>
    <property type="evidence" value="ECO:0007669"/>
    <property type="project" value="UniProtKB-KW"/>
</dbReference>
<keyword evidence="3" id="KW-0804">Transcription</keyword>
<feature type="domain" description="HTH marR-type" evidence="4">
    <location>
        <begin position="1"/>
        <end position="138"/>
    </location>
</feature>
<dbReference type="RefSeq" id="WP_093055185.1">
    <property type="nucleotide sequence ID" value="NZ_FOGT01000019.1"/>
</dbReference>
<dbReference type="PROSITE" id="PS01117">
    <property type="entry name" value="HTH_MARR_1"/>
    <property type="match status" value="1"/>
</dbReference>
<dbReference type="PROSITE" id="PS50995">
    <property type="entry name" value="HTH_MARR_2"/>
    <property type="match status" value="1"/>
</dbReference>
<keyword evidence="2 5" id="KW-0238">DNA-binding</keyword>
<sequence>MNREMDEFVAYHMGLVTHFIHNTHSHKLSDYDVTRAQAKALYLLSRFGDLTQSELQKRLYIKASTMNGIVESMLKKDLIIRSLSQTDRRTKVISLTASGAELEEKLWLEIINLEKDLMEGFSKEEQSLIISWLKRMKTNLEEKSLKKSKEKEGETE</sequence>
<dbReference type="PANTHER" id="PTHR42756">
    <property type="entry name" value="TRANSCRIPTIONAL REGULATOR, MARR"/>
    <property type="match status" value="1"/>
</dbReference>
<name>A0A1H9WSE0_9BACI</name>
<proteinExistence type="predicted"/>
<dbReference type="Proteomes" id="UP000198571">
    <property type="component" value="Unassembled WGS sequence"/>
</dbReference>
<dbReference type="PRINTS" id="PR00598">
    <property type="entry name" value="HTHMARR"/>
</dbReference>
<evidence type="ECO:0000256" key="3">
    <source>
        <dbReference type="ARBA" id="ARBA00023163"/>
    </source>
</evidence>
<dbReference type="InterPro" id="IPR036390">
    <property type="entry name" value="WH_DNA-bd_sf"/>
</dbReference>
<accession>A0A1H9WSE0</accession>
<dbReference type="PANTHER" id="PTHR42756:SF1">
    <property type="entry name" value="TRANSCRIPTIONAL REPRESSOR OF EMRAB OPERON"/>
    <property type="match status" value="1"/>
</dbReference>
<evidence type="ECO:0000259" key="4">
    <source>
        <dbReference type="PROSITE" id="PS50995"/>
    </source>
</evidence>
<evidence type="ECO:0000313" key="5">
    <source>
        <dbReference type="EMBL" id="SES36846.1"/>
    </source>
</evidence>
<keyword evidence="6" id="KW-1185">Reference proteome</keyword>
<organism evidence="5 6">
    <name type="scientific">Salipaludibacillus aurantiacus</name>
    <dbReference type="NCBI Taxonomy" id="1601833"/>
    <lineage>
        <taxon>Bacteria</taxon>
        <taxon>Bacillati</taxon>
        <taxon>Bacillota</taxon>
        <taxon>Bacilli</taxon>
        <taxon>Bacillales</taxon>
        <taxon>Bacillaceae</taxon>
    </lineage>
</organism>
<dbReference type="OrthoDB" id="2328394at2"/>
<dbReference type="InterPro" id="IPR000835">
    <property type="entry name" value="HTH_MarR-typ"/>
</dbReference>
<dbReference type="STRING" id="1601833.SAMN05518684_11985"/>
<keyword evidence="1" id="KW-0805">Transcription regulation</keyword>
<dbReference type="EMBL" id="FOGT01000019">
    <property type="protein sequence ID" value="SES36846.1"/>
    <property type="molecule type" value="Genomic_DNA"/>
</dbReference>
<dbReference type="InterPro" id="IPR036388">
    <property type="entry name" value="WH-like_DNA-bd_sf"/>
</dbReference>
<evidence type="ECO:0000256" key="1">
    <source>
        <dbReference type="ARBA" id="ARBA00023015"/>
    </source>
</evidence>
<dbReference type="GO" id="GO:0003700">
    <property type="term" value="F:DNA-binding transcription factor activity"/>
    <property type="evidence" value="ECO:0007669"/>
    <property type="project" value="InterPro"/>
</dbReference>
<dbReference type="AlphaFoldDB" id="A0A1H9WSE0"/>
<evidence type="ECO:0000256" key="2">
    <source>
        <dbReference type="ARBA" id="ARBA00023125"/>
    </source>
</evidence>
<dbReference type="Gene3D" id="1.10.10.10">
    <property type="entry name" value="Winged helix-like DNA-binding domain superfamily/Winged helix DNA-binding domain"/>
    <property type="match status" value="1"/>
</dbReference>
<protein>
    <submittedName>
        <fullName evidence="5">DNA-binding transcriptional regulator, MarR family</fullName>
    </submittedName>
</protein>
<gene>
    <name evidence="5" type="ORF">SAMN05518684_11985</name>
</gene>
<dbReference type="Pfam" id="PF12802">
    <property type="entry name" value="MarR_2"/>
    <property type="match status" value="1"/>
</dbReference>
<dbReference type="SMART" id="SM00347">
    <property type="entry name" value="HTH_MARR"/>
    <property type="match status" value="1"/>
</dbReference>
<reference evidence="6" key="1">
    <citation type="submission" date="2016-10" db="EMBL/GenBank/DDBJ databases">
        <authorList>
            <person name="Varghese N."/>
            <person name="Submissions S."/>
        </authorList>
    </citation>
    <scope>NUCLEOTIDE SEQUENCE [LARGE SCALE GENOMIC DNA]</scope>
    <source>
        <strain evidence="6">S9</strain>
    </source>
</reference>
<evidence type="ECO:0000313" key="6">
    <source>
        <dbReference type="Proteomes" id="UP000198571"/>
    </source>
</evidence>